<evidence type="ECO:0000256" key="11">
    <source>
        <dbReference type="SAM" id="MobiDB-lite"/>
    </source>
</evidence>
<evidence type="ECO:0000256" key="4">
    <source>
        <dbReference type="ARBA" id="ARBA00022884"/>
    </source>
</evidence>
<dbReference type="Gene3D" id="3.40.1280.10">
    <property type="match status" value="1"/>
</dbReference>
<dbReference type="EMBL" id="JALLBG020000008">
    <property type="protein sequence ID" value="KAL3772613.1"/>
    <property type="molecule type" value="Genomic_DNA"/>
</dbReference>
<feature type="compositionally biased region" description="Acidic residues" evidence="11">
    <location>
        <begin position="85"/>
        <end position="110"/>
    </location>
</feature>
<evidence type="ECO:0000313" key="13">
    <source>
        <dbReference type="EMBL" id="KAL3772613.1"/>
    </source>
</evidence>
<keyword evidence="5" id="KW-0007">Acetylation</keyword>
<feature type="domain" description="tRNA/rRNA methyltransferase SpoU type" evidence="12">
    <location>
        <begin position="1967"/>
        <end position="2108"/>
    </location>
</feature>
<dbReference type="InterPro" id="IPR044748">
    <property type="entry name" value="Trm3/TARBP1_C"/>
</dbReference>
<dbReference type="InterPro" id="IPR045330">
    <property type="entry name" value="TRM3/TARBP1"/>
</dbReference>
<keyword evidence="1" id="KW-0489">Methyltransferase</keyword>
<keyword evidence="4" id="KW-0694">RNA-binding</keyword>
<evidence type="ECO:0000256" key="2">
    <source>
        <dbReference type="ARBA" id="ARBA00022679"/>
    </source>
</evidence>
<feature type="region of interest" description="Disordered" evidence="11">
    <location>
        <begin position="76"/>
        <end position="148"/>
    </location>
</feature>
<comment type="function">
    <text evidence="7">S-adenosyl-L-methionine-dependent 2'-O-ribose methyltransferase that catalyzes the formation of 2'-O-methylguanosine at position 18 (Gm18) in a subset of tRNA. Selectively mediates Gm18 methylation of tRNAGln-TTG/CTG and tRNASer-TGA/GCT. Gm18 modification can enhance the stability of modified tRNAs.</text>
</comment>
<dbReference type="PANTHER" id="PTHR12029">
    <property type="entry name" value="RNA METHYLTRANSFERASE"/>
    <property type="match status" value="1"/>
</dbReference>
<evidence type="ECO:0000256" key="9">
    <source>
        <dbReference type="ARBA" id="ARBA00093636"/>
    </source>
</evidence>
<dbReference type="CDD" id="cd18091">
    <property type="entry name" value="SpoU-like_TRM3-like"/>
    <property type="match status" value="1"/>
</dbReference>
<evidence type="ECO:0000256" key="6">
    <source>
        <dbReference type="ARBA" id="ARBA00093266"/>
    </source>
</evidence>
<name>A0ABD3NB65_9STRA</name>
<dbReference type="GO" id="GO:0141100">
    <property type="term" value="F:tRNA (guanine(18)-2'-O)-methyltransferase activity"/>
    <property type="evidence" value="ECO:0007669"/>
    <property type="project" value="UniProtKB-EC"/>
</dbReference>
<protein>
    <recommendedName>
        <fullName evidence="9">tRNA (guanosine(18)-2'-O)-methyltransferase TARBP1</fullName>
        <ecNumber evidence="8">2.1.1.34</ecNumber>
    </recommendedName>
    <alternativeName>
        <fullName evidence="10">TAR RNA-binding protein 1</fullName>
    </alternativeName>
</protein>
<keyword evidence="14" id="KW-1185">Reference proteome</keyword>
<organism evidence="13 14">
    <name type="scientific">Discostella pseudostelligera</name>
    <dbReference type="NCBI Taxonomy" id="259834"/>
    <lineage>
        <taxon>Eukaryota</taxon>
        <taxon>Sar</taxon>
        <taxon>Stramenopiles</taxon>
        <taxon>Ochrophyta</taxon>
        <taxon>Bacillariophyta</taxon>
        <taxon>Coscinodiscophyceae</taxon>
        <taxon>Thalassiosirophycidae</taxon>
        <taxon>Stephanodiscales</taxon>
        <taxon>Stephanodiscaceae</taxon>
        <taxon>Discostella</taxon>
    </lineage>
</organism>
<keyword evidence="2" id="KW-0808">Transferase</keyword>
<feature type="region of interest" description="Disordered" evidence="11">
    <location>
        <begin position="1"/>
        <end position="22"/>
    </location>
</feature>
<dbReference type="GO" id="GO:0003723">
    <property type="term" value="F:RNA binding"/>
    <property type="evidence" value="ECO:0007669"/>
    <property type="project" value="UniProtKB-KW"/>
</dbReference>
<evidence type="ECO:0000259" key="12">
    <source>
        <dbReference type="Pfam" id="PF00588"/>
    </source>
</evidence>
<evidence type="ECO:0000256" key="5">
    <source>
        <dbReference type="ARBA" id="ARBA00022990"/>
    </source>
</evidence>
<evidence type="ECO:0000256" key="8">
    <source>
        <dbReference type="ARBA" id="ARBA00093594"/>
    </source>
</evidence>
<dbReference type="SUPFAM" id="SSF75217">
    <property type="entry name" value="alpha/beta knot"/>
    <property type="match status" value="1"/>
</dbReference>
<evidence type="ECO:0000256" key="3">
    <source>
        <dbReference type="ARBA" id="ARBA00022691"/>
    </source>
</evidence>
<accession>A0ABD3NB65</accession>
<dbReference type="FunFam" id="3.40.1280.10:FF:000010">
    <property type="entry name" value="probable methyltransferase TARBP1"/>
    <property type="match status" value="1"/>
</dbReference>
<comment type="caution">
    <text evidence="13">The sequence shown here is derived from an EMBL/GenBank/DDBJ whole genome shotgun (WGS) entry which is preliminary data.</text>
</comment>
<feature type="compositionally biased region" description="Basic residues" evidence="11">
    <location>
        <begin position="705"/>
        <end position="716"/>
    </location>
</feature>
<dbReference type="Proteomes" id="UP001530293">
    <property type="component" value="Unassembled WGS sequence"/>
</dbReference>
<comment type="catalytic activity">
    <reaction evidence="6">
        <text>guanosine(18) in tRNA + S-adenosyl-L-methionine = 2'-O-methylguanosine(18) in tRNA + S-adenosyl-L-homocysteine + H(+)</text>
        <dbReference type="Rhea" id="RHEA:20077"/>
        <dbReference type="Rhea" id="RHEA-COMP:10190"/>
        <dbReference type="Rhea" id="RHEA-COMP:10192"/>
        <dbReference type="ChEBI" id="CHEBI:15378"/>
        <dbReference type="ChEBI" id="CHEBI:57856"/>
        <dbReference type="ChEBI" id="CHEBI:59789"/>
        <dbReference type="ChEBI" id="CHEBI:74269"/>
        <dbReference type="ChEBI" id="CHEBI:74445"/>
        <dbReference type="EC" id="2.1.1.34"/>
    </reaction>
    <physiologicalReaction direction="left-to-right" evidence="6">
        <dbReference type="Rhea" id="RHEA:20078"/>
    </physiologicalReaction>
</comment>
<evidence type="ECO:0000256" key="10">
    <source>
        <dbReference type="ARBA" id="ARBA00093656"/>
    </source>
</evidence>
<dbReference type="GO" id="GO:0032259">
    <property type="term" value="P:methylation"/>
    <property type="evidence" value="ECO:0007669"/>
    <property type="project" value="UniProtKB-KW"/>
</dbReference>
<sequence>MTANANRPPDDDNNNHQYHHRHHRAVAVVTATLLDQFQILLRHSATLLHPYIVVTEKNDFAFGQYLNNNNLVKRDDDKKSVGAEHDDDGDDESDASNVNDDDDNDDDSDDDLMRMMMGGGGGLYDSDDSIADNGNKVDGAGTYDDNDDEHQYYVDDTNLVEEEEGEDVATLLKRASSVHAALLLSLPSSLSSALRMAGNTNNDDHGNNDILLDGRKLVEELVVAILSTGHEVEGSEIMGSGNNTEKSELVNMLSFFINFSNIYRDENNSKNKYRGTTRRGVVSSSSCWNVEKVHLTSSLLAIQFLLCLNDIAILRKQDQTVLSSNRSKSDLEWGGTMSKIILPLFFGTMTSTTTHNIRTTLFLSNDALRNAVLDLISFSLGEDGIDKGQAITSTSTSTTTAASAANNATAAAVNLCLDIMRHAISSTSAASSSCSPPLLRQKIIVSICQIFIRMHDGIHKSNNNKSGGDATSIIHDAMHRTVVMLLRQISVDCRSCNTLDDSTLSPESLLRPITGLLLPKLYGCHQQHHQQQQIIRDHLSHNKQPQSENVNMNEKAGAELLWNEILLLLEEEHNNDGRHRHDNWIPMVTTALLCILLPTFRDMELPSSVAGSSSTSEIKYCRPIFQPCVWRLIRDCLGRCGGGVSSTDTTTVDVGGRGTSLLSRSKNIDDNYDNVVMDQLLRRRSAHALRLMIEHERERLIRCKTGNRTKGKGGRKRQSEQKGGNDADINFASRLRSVDSWTKYVLCFEMLEMEVELHLVDQVWATVKEITAEVVAGGDALQNFGCNSVDGSDFHLPRLMWDDIGSLLSRVLLSDTPTMRKLGLYRFLSGHTGLDVVAVSTANTLSDFNNVAVADTNTTTSDENVGKSTAYMTQPKSKGMIKKQVGAHVANSAPLSVASVDFVLDVVMWAYDSIVGTKVGINMQIEEGGQQERVSVADSLSDFLYNYTVTLATEIENERIGSTRLSEFVNKVFGSELMQSHKARSLVLYYRSVASALDTISWTGSKMLSTDPEHIQASIRSMRTIFSSGGAPKSMQQGLKLDMASMLRSSIPWKAVNASVVLKVLAFYPPPEEVMEVSSESPSSKSREALSSWILGLGDGKWAQQASPACASAFVLGKLLPFVDAGKVSGVSFAERETGMSICTLCSLSGSGSESLWPAVFKGLQSVPTTDSTTPGFCMASRSMILLEYGCKEGTLSGMGNGDLLLDSKEYMMPPPPQIESLLGNAVKFILSQLMSMSTNIFQTEESEMSGGSTRSSASNSASSFIAVLIGQLRVLHLSFPSSATLSQEVNGMLADCVHQLTDMNNSTSESSIHVVKLLTLSYAALSCGATYSGDNTLSRLIATCRTILNVKLSIPLSMKNDAKQTARSIFQYSKWGSLSLVVSNMMSETETHDSVNLENLYQSILESARSSVDSTPVIALPPLFECAISAGKHIAMFDGKRHSLVSSLQSVIETLFAVLEEDNSSSNWTYMLNEMCKLLFRGKLLHDEFKLSYSKDNCGPMPIMQAFEKLLRMGGNSKPYIFKTVVSRISMAWLGPDGEAVCDMGLCAIPYREHIVDLLLYKEAKFDESSAHMSEGEKWNALPESTDASSITRAFVLLFLSKLPSPEHMSYVVLKELIHVIIMKLIDISCTAPARGKAFISGSEVYAQMIRSWQALCLLSRFVTDDIASDVATRVYHAMSFTMHGQIRYFMEVFTIQCTRLHPAVFGQMYIREIGRNDLTLQHISSLMIIGGNLTVGRYSSSFFHSSSADVSAITRMKEVLCGVLPWLSSTQGFSRAIAQLLCHKLIPLVVNINEDINSANKSTDNSVKDSSVLRSIYFFLENNTEMMRLRTKQQLFFDAYDVDSVCSFEGILSIPVDEGEEANPKYMVDIIKDCLANIYQEANEVDAPVWKQLEDLLIEADDIANQRRQLSQPNNSNDDDGINDDTEELVNFQRKILPIDALDLGIRSYHETKLVNAAGQKKQSLIVCATLIDKVPNLAGLARTCEIFSAQSLILPNLLVRKQDDFKSISASANDWIEMEECKEEDLLNWLYKKKYEGYEIVGVEQTSSSQCLTKMEFHEKTVLLLGKEKEGIPIEFLSAVDQCIEIPQLGIIRSLNVHVSGAISIWEYTKQMMKKK</sequence>
<dbReference type="InterPro" id="IPR029028">
    <property type="entry name" value="Alpha/beta_knot_MTases"/>
</dbReference>
<dbReference type="PANTHER" id="PTHR12029:SF11">
    <property type="entry name" value="METHYLTRANSFERASE TARBP1-RELATED"/>
    <property type="match status" value="1"/>
</dbReference>
<evidence type="ECO:0000313" key="14">
    <source>
        <dbReference type="Proteomes" id="UP001530293"/>
    </source>
</evidence>
<dbReference type="InterPro" id="IPR001537">
    <property type="entry name" value="SpoU_MeTrfase"/>
</dbReference>
<reference evidence="13 14" key="1">
    <citation type="submission" date="2024-10" db="EMBL/GenBank/DDBJ databases">
        <title>Updated reference genomes for cyclostephanoid diatoms.</title>
        <authorList>
            <person name="Roberts W.R."/>
            <person name="Alverson A.J."/>
        </authorList>
    </citation>
    <scope>NUCLEOTIDE SEQUENCE [LARGE SCALE GENOMIC DNA]</scope>
    <source>
        <strain evidence="13 14">AJA232-27</strain>
    </source>
</reference>
<evidence type="ECO:0000256" key="7">
    <source>
        <dbReference type="ARBA" id="ARBA00093361"/>
    </source>
</evidence>
<dbReference type="EC" id="2.1.1.34" evidence="8"/>
<evidence type="ECO:0000256" key="1">
    <source>
        <dbReference type="ARBA" id="ARBA00022603"/>
    </source>
</evidence>
<gene>
    <name evidence="13" type="ORF">ACHAWU_002519</name>
</gene>
<dbReference type="InterPro" id="IPR029026">
    <property type="entry name" value="tRNA_m1G_MTases_N"/>
</dbReference>
<proteinExistence type="predicted"/>
<keyword evidence="3" id="KW-0949">S-adenosyl-L-methionine</keyword>
<feature type="region of interest" description="Disordered" evidence="11">
    <location>
        <begin position="704"/>
        <end position="725"/>
    </location>
</feature>
<dbReference type="Pfam" id="PF00588">
    <property type="entry name" value="SpoU_methylase"/>
    <property type="match status" value="1"/>
</dbReference>